<evidence type="ECO:0000313" key="2">
    <source>
        <dbReference type="EMBL" id="VWO95505.1"/>
    </source>
</evidence>
<evidence type="ECO:0000256" key="1">
    <source>
        <dbReference type="SAM" id="MobiDB-lite"/>
    </source>
</evidence>
<dbReference type="GO" id="GO:0003724">
    <property type="term" value="F:RNA helicase activity"/>
    <property type="evidence" value="ECO:0007669"/>
    <property type="project" value="UniProtKB-EC"/>
</dbReference>
<protein>
    <submittedName>
        <fullName evidence="2">ATP-dependent RNA helicase CshA (EC)</fullName>
        <ecNumber evidence="2">3.6.4.13</ecNumber>
    </submittedName>
</protein>
<feature type="region of interest" description="Disordered" evidence="1">
    <location>
        <begin position="1"/>
        <end position="20"/>
    </location>
</feature>
<proteinExistence type="predicted"/>
<keyword evidence="2" id="KW-0347">Helicase</keyword>
<accession>A0A5K1JVM5</accession>
<sequence>MYPENKSHQDNHSRNICSDGIRQSPKKVHLVINSVSRNFVEHPPPYPQPKDVFTGGNVFHPVRFMEVVAALYDRVVVNQSPPGALAMHDFALATMLHDRTVTVPGLDGRASKYLFKLFHSFKLAPGEGVVLDDHEGETYLRMDCLSEPPLEVLQDAVGDGQGWSAESA</sequence>
<feature type="compositionally biased region" description="Basic and acidic residues" evidence="1">
    <location>
        <begin position="1"/>
        <end position="13"/>
    </location>
</feature>
<keyword evidence="2" id="KW-0067">ATP-binding</keyword>
<reference evidence="2" key="1">
    <citation type="submission" date="2019-10" db="EMBL/GenBank/DDBJ databases">
        <authorList>
            <person name="Nor Muhammad N."/>
        </authorList>
    </citation>
    <scope>NUCLEOTIDE SEQUENCE</scope>
</reference>
<keyword evidence="2" id="KW-0378">Hydrolase</keyword>
<dbReference type="AlphaFoldDB" id="A0A5K1JVM5"/>
<keyword evidence="2" id="KW-0547">Nucleotide-binding</keyword>
<gene>
    <name evidence="2" type="primary">Q8Y8N0</name>
</gene>
<dbReference type="GO" id="GO:0016787">
    <property type="term" value="F:hydrolase activity"/>
    <property type="evidence" value="ECO:0007669"/>
    <property type="project" value="UniProtKB-KW"/>
</dbReference>
<name>A0A5K1JVM5_9APHY</name>
<dbReference type="EMBL" id="LR724885">
    <property type="protein sequence ID" value="VWO95505.1"/>
    <property type="molecule type" value="Genomic_DNA"/>
</dbReference>
<dbReference type="EC" id="3.6.4.13" evidence="2"/>
<organism evidence="2">
    <name type="scientific">Ganoderma boninense</name>
    <dbReference type="NCBI Taxonomy" id="34458"/>
    <lineage>
        <taxon>Eukaryota</taxon>
        <taxon>Fungi</taxon>
        <taxon>Dikarya</taxon>
        <taxon>Basidiomycota</taxon>
        <taxon>Agaricomycotina</taxon>
        <taxon>Agaricomycetes</taxon>
        <taxon>Polyporales</taxon>
        <taxon>Polyporaceae</taxon>
        <taxon>Ganoderma</taxon>
    </lineage>
</organism>